<dbReference type="Proteomes" id="UP000029981">
    <property type="component" value="Chromosome 5"/>
</dbReference>
<keyword evidence="1" id="KW-0732">Signal</keyword>
<protein>
    <submittedName>
        <fullName evidence="2">Uncharacterized protein</fullName>
    </submittedName>
</protein>
<organism evidence="2 3">
    <name type="scientific">Cucumis sativus</name>
    <name type="common">Cucumber</name>
    <dbReference type="NCBI Taxonomy" id="3659"/>
    <lineage>
        <taxon>Eukaryota</taxon>
        <taxon>Viridiplantae</taxon>
        <taxon>Streptophyta</taxon>
        <taxon>Embryophyta</taxon>
        <taxon>Tracheophyta</taxon>
        <taxon>Spermatophyta</taxon>
        <taxon>Magnoliopsida</taxon>
        <taxon>eudicotyledons</taxon>
        <taxon>Gunneridae</taxon>
        <taxon>Pentapetalae</taxon>
        <taxon>rosids</taxon>
        <taxon>fabids</taxon>
        <taxon>Cucurbitales</taxon>
        <taxon>Cucurbitaceae</taxon>
        <taxon>Benincaseae</taxon>
        <taxon>Cucumis</taxon>
    </lineage>
</organism>
<dbReference type="AlphaFoldDB" id="A0A0A0KJ96"/>
<gene>
    <name evidence="2" type="ORF">Csa_5G136350</name>
</gene>
<reference evidence="2 3" key="2">
    <citation type="journal article" date="2009" name="PLoS ONE">
        <title>An integrated genetic and cytogenetic map of the cucumber genome.</title>
        <authorList>
            <person name="Ren Y."/>
            <person name="Zhang Z."/>
            <person name="Liu J."/>
            <person name="Staub J.E."/>
            <person name="Han Y."/>
            <person name="Cheng Z."/>
            <person name="Li X."/>
            <person name="Lu J."/>
            <person name="Miao H."/>
            <person name="Kang H."/>
            <person name="Xie B."/>
            <person name="Gu X."/>
            <person name="Wang X."/>
            <person name="Du Y."/>
            <person name="Jin W."/>
            <person name="Huang S."/>
        </authorList>
    </citation>
    <scope>NUCLEOTIDE SEQUENCE [LARGE SCALE GENOMIC DNA]</scope>
    <source>
        <strain evidence="3">cv. 9930</strain>
    </source>
</reference>
<sequence length="107" mass="11923">MFKLQWLVATLACFAFCLGDNVSYDSNAIIINGERCIISQAQSIIHAALKQCGLISFKKLKMVDLMQLRHTFSGIVTSHNDENMISLDVYISLNSSSLSKTLDFMLS</sequence>
<reference evidence="2 3" key="3">
    <citation type="journal article" date="2010" name="BMC Genomics">
        <title>Transcriptome sequencing and comparative analysis of cucumber flowers with different sex types.</title>
        <authorList>
            <person name="Guo S."/>
            <person name="Zheng Y."/>
            <person name="Joung J.G."/>
            <person name="Liu S."/>
            <person name="Zhang Z."/>
            <person name="Crasta O.R."/>
            <person name="Sobral B.W."/>
            <person name="Xu Y."/>
            <person name="Huang S."/>
            <person name="Fei Z."/>
        </authorList>
    </citation>
    <scope>NUCLEOTIDE SEQUENCE [LARGE SCALE GENOMIC DNA]</scope>
    <source>
        <strain evidence="3">cv. 9930</strain>
    </source>
</reference>
<evidence type="ECO:0000313" key="3">
    <source>
        <dbReference type="Proteomes" id="UP000029981"/>
    </source>
</evidence>
<feature type="signal peptide" evidence="1">
    <location>
        <begin position="1"/>
        <end position="19"/>
    </location>
</feature>
<dbReference type="EMBL" id="CM002926">
    <property type="protein sequence ID" value="KGN49800.1"/>
    <property type="molecule type" value="Genomic_DNA"/>
</dbReference>
<reference evidence="2 3" key="4">
    <citation type="journal article" date="2011" name="BMC Genomics">
        <title>RNA-Seq improves annotation of protein-coding genes in the cucumber genome.</title>
        <authorList>
            <person name="Li Z."/>
            <person name="Zhang Z."/>
            <person name="Yan P."/>
            <person name="Huang S."/>
            <person name="Fei Z."/>
            <person name="Lin K."/>
        </authorList>
    </citation>
    <scope>NUCLEOTIDE SEQUENCE [LARGE SCALE GENOMIC DNA]</scope>
    <source>
        <strain evidence="3">cv. 9930</strain>
    </source>
</reference>
<name>A0A0A0KJ96_CUCSA</name>
<feature type="chain" id="PRO_5001965196" evidence="1">
    <location>
        <begin position="20"/>
        <end position="107"/>
    </location>
</feature>
<accession>A0A0A0KJ96</accession>
<dbReference type="Gramene" id="KGN49800">
    <property type="protein sequence ID" value="KGN49800"/>
    <property type="gene ID" value="Csa_5G136350"/>
</dbReference>
<keyword evidence="3" id="KW-1185">Reference proteome</keyword>
<reference evidence="2 3" key="1">
    <citation type="journal article" date="2009" name="Nat. Genet.">
        <title>The genome of the cucumber, Cucumis sativus L.</title>
        <authorList>
            <person name="Huang S."/>
            <person name="Li R."/>
            <person name="Zhang Z."/>
            <person name="Li L."/>
            <person name="Gu X."/>
            <person name="Fan W."/>
            <person name="Lucas W.J."/>
            <person name="Wang X."/>
            <person name="Xie B."/>
            <person name="Ni P."/>
            <person name="Ren Y."/>
            <person name="Zhu H."/>
            <person name="Li J."/>
            <person name="Lin K."/>
            <person name="Jin W."/>
            <person name="Fei Z."/>
            <person name="Li G."/>
            <person name="Staub J."/>
            <person name="Kilian A."/>
            <person name="van der Vossen E.A."/>
            <person name="Wu Y."/>
            <person name="Guo J."/>
            <person name="He J."/>
            <person name="Jia Z."/>
            <person name="Ren Y."/>
            <person name="Tian G."/>
            <person name="Lu Y."/>
            <person name="Ruan J."/>
            <person name="Qian W."/>
            <person name="Wang M."/>
            <person name="Huang Q."/>
            <person name="Li B."/>
            <person name="Xuan Z."/>
            <person name="Cao J."/>
            <person name="Asan"/>
            <person name="Wu Z."/>
            <person name="Zhang J."/>
            <person name="Cai Q."/>
            <person name="Bai Y."/>
            <person name="Zhao B."/>
            <person name="Han Y."/>
            <person name="Li Y."/>
            <person name="Li X."/>
            <person name="Wang S."/>
            <person name="Shi Q."/>
            <person name="Liu S."/>
            <person name="Cho W.K."/>
            <person name="Kim J.Y."/>
            <person name="Xu Y."/>
            <person name="Heller-Uszynska K."/>
            <person name="Miao H."/>
            <person name="Cheng Z."/>
            <person name="Zhang S."/>
            <person name="Wu J."/>
            <person name="Yang Y."/>
            <person name="Kang H."/>
            <person name="Li M."/>
            <person name="Liang H."/>
            <person name="Ren X."/>
            <person name="Shi Z."/>
            <person name="Wen M."/>
            <person name="Jian M."/>
            <person name="Yang H."/>
            <person name="Zhang G."/>
            <person name="Yang Z."/>
            <person name="Chen R."/>
            <person name="Liu S."/>
            <person name="Li J."/>
            <person name="Ma L."/>
            <person name="Liu H."/>
            <person name="Zhou Y."/>
            <person name="Zhao J."/>
            <person name="Fang X."/>
            <person name="Li G."/>
            <person name="Fang L."/>
            <person name="Li Y."/>
            <person name="Liu D."/>
            <person name="Zheng H."/>
            <person name="Zhang Y."/>
            <person name="Qin N."/>
            <person name="Li Z."/>
            <person name="Yang G."/>
            <person name="Yang S."/>
            <person name="Bolund L."/>
            <person name="Kristiansen K."/>
            <person name="Zheng H."/>
            <person name="Li S."/>
            <person name="Zhang X."/>
            <person name="Yang H."/>
            <person name="Wang J."/>
            <person name="Sun R."/>
            <person name="Zhang B."/>
            <person name="Jiang S."/>
            <person name="Wang J."/>
            <person name="Du Y."/>
            <person name="Li S."/>
        </authorList>
    </citation>
    <scope>NUCLEOTIDE SEQUENCE [LARGE SCALE GENOMIC DNA]</scope>
    <source>
        <strain evidence="3">cv. 9930</strain>
    </source>
</reference>
<proteinExistence type="predicted"/>
<evidence type="ECO:0000256" key="1">
    <source>
        <dbReference type="SAM" id="SignalP"/>
    </source>
</evidence>
<evidence type="ECO:0000313" key="2">
    <source>
        <dbReference type="EMBL" id="KGN49800.1"/>
    </source>
</evidence>